<keyword evidence="4" id="KW-0804">Transcription</keyword>
<protein>
    <submittedName>
        <fullName evidence="6">RNA polymerase sigma factor</fullName>
    </submittedName>
</protein>
<sequence>MSTAPGGPAAPGTAALCAAVPGTAGTGTAGTGTAGSGAAGTGLAASGTGGAELAALVRSAQQGDTLAVQELLDLLTPYIGRLCGPIALQDGQDATQEALIVIFRRLGQLREPAALFGWARVIAVREAVRVARAAGRAVPEPLDDVPARDDPQLAADVRDVLERLSPAHRAVLVLRDLEGLDEHAVSALLGVPEPTVRTRLFRARRNFRKAWER</sequence>
<evidence type="ECO:0000256" key="2">
    <source>
        <dbReference type="ARBA" id="ARBA00023015"/>
    </source>
</evidence>
<gene>
    <name evidence="6" type="ORF">ACFSKW_35750</name>
</gene>
<evidence type="ECO:0000256" key="3">
    <source>
        <dbReference type="ARBA" id="ARBA00023082"/>
    </source>
</evidence>
<dbReference type="InterPro" id="IPR013325">
    <property type="entry name" value="RNA_pol_sigma_r2"/>
</dbReference>
<dbReference type="PANTHER" id="PTHR43133:SF51">
    <property type="entry name" value="RNA POLYMERASE SIGMA FACTOR"/>
    <property type="match status" value="1"/>
</dbReference>
<keyword evidence="3" id="KW-0731">Sigma factor</keyword>
<evidence type="ECO:0000313" key="7">
    <source>
        <dbReference type="Proteomes" id="UP001597368"/>
    </source>
</evidence>
<dbReference type="InterPro" id="IPR039425">
    <property type="entry name" value="RNA_pol_sigma-70-like"/>
</dbReference>
<evidence type="ECO:0000256" key="4">
    <source>
        <dbReference type="ARBA" id="ARBA00023163"/>
    </source>
</evidence>
<evidence type="ECO:0000259" key="5">
    <source>
        <dbReference type="Pfam" id="PF08281"/>
    </source>
</evidence>
<dbReference type="EMBL" id="JBHUFV010000052">
    <property type="protein sequence ID" value="MFD1936838.1"/>
    <property type="molecule type" value="Genomic_DNA"/>
</dbReference>
<dbReference type="PANTHER" id="PTHR43133">
    <property type="entry name" value="RNA POLYMERASE ECF-TYPE SIGMA FACTO"/>
    <property type="match status" value="1"/>
</dbReference>
<keyword evidence="7" id="KW-1185">Reference proteome</keyword>
<dbReference type="InterPro" id="IPR036388">
    <property type="entry name" value="WH-like_DNA-bd_sf"/>
</dbReference>
<keyword evidence="2" id="KW-0805">Transcription regulation</keyword>
<dbReference type="Gene3D" id="1.10.10.10">
    <property type="entry name" value="Winged helix-like DNA-binding domain superfamily/Winged helix DNA-binding domain"/>
    <property type="match status" value="1"/>
</dbReference>
<dbReference type="Pfam" id="PF08281">
    <property type="entry name" value="Sigma70_r4_2"/>
    <property type="match status" value="1"/>
</dbReference>
<dbReference type="CDD" id="cd06171">
    <property type="entry name" value="Sigma70_r4"/>
    <property type="match status" value="1"/>
</dbReference>
<dbReference type="Gene3D" id="1.10.1740.10">
    <property type="match status" value="1"/>
</dbReference>
<dbReference type="RefSeq" id="WP_379577474.1">
    <property type="nucleotide sequence ID" value="NZ_JBHUFV010000052.1"/>
</dbReference>
<comment type="similarity">
    <text evidence="1">Belongs to the sigma-70 factor family. ECF subfamily.</text>
</comment>
<dbReference type="InterPro" id="IPR013324">
    <property type="entry name" value="RNA_pol_sigma_r3/r4-like"/>
</dbReference>
<proteinExistence type="inferred from homology"/>
<evidence type="ECO:0000313" key="6">
    <source>
        <dbReference type="EMBL" id="MFD1936838.1"/>
    </source>
</evidence>
<dbReference type="Proteomes" id="UP001597368">
    <property type="component" value="Unassembled WGS sequence"/>
</dbReference>
<dbReference type="NCBIfam" id="TIGR02937">
    <property type="entry name" value="sigma70-ECF"/>
    <property type="match status" value="1"/>
</dbReference>
<evidence type="ECO:0000256" key="1">
    <source>
        <dbReference type="ARBA" id="ARBA00010641"/>
    </source>
</evidence>
<accession>A0ABW4T5X0</accession>
<comment type="caution">
    <text evidence="6">The sequence shown here is derived from an EMBL/GenBank/DDBJ whole genome shotgun (WGS) entry which is preliminary data.</text>
</comment>
<feature type="domain" description="RNA polymerase sigma factor 70 region 4 type 2" evidence="5">
    <location>
        <begin position="156"/>
        <end position="205"/>
    </location>
</feature>
<organism evidence="6 7">
    <name type="scientific">Nonomuraea mangrovi</name>
    <dbReference type="NCBI Taxonomy" id="2316207"/>
    <lineage>
        <taxon>Bacteria</taxon>
        <taxon>Bacillati</taxon>
        <taxon>Actinomycetota</taxon>
        <taxon>Actinomycetes</taxon>
        <taxon>Streptosporangiales</taxon>
        <taxon>Streptosporangiaceae</taxon>
        <taxon>Nonomuraea</taxon>
    </lineage>
</organism>
<dbReference type="SUPFAM" id="SSF88946">
    <property type="entry name" value="Sigma2 domain of RNA polymerase sigma factors"/>
    <property type="match status" value="1"/>
</dbReference>
<dbReference type="InterPro" id="IPR013249">
    <property type="entry name" value="RNA_pol_sigma70_r4_t2"/>
</dbReference>
<reference evidence="7" key="1">
    <citation type="journal article" date="2019" name="Int. J. Syst. Evol. Microbiol.">
        <title>The Global Catalogue of Microorganisms (GCM) 10K type strain sequencing project: providing services to taxonomists for standard genome sequencing and annotation.</title>
        <authorList>
            <consortium name="The Broad Institute Genomics Platform"/>
            <consortium name="The Broad Institute Genome Sequencing Center for Infectious Disease"/>
            <person name="Wu L."/>
            <person name="Ma J."/>
        </authorList>
    </citation>
    <scope>NUCLEOTIDE SEQUENCE [LARGE SCALE GENOMIC DNA]</scope>
    <source>
        <strain evidence="7">ICMP 6774ER</strain>
    </source>
</reference>
<dbReference type="InterPro" id="IPR014284">
    <property type="entry name" value="RNA_pol_sigma-70_dom"/>
</dbReference>
<name>A0ABW4T5X0_9ACTN</name>
<dbReference type="SUPFAM" id="SSF88659">
    <property type="entry name" value="Sigma3 and sigma4 domains of RNA polymerase sigma factors"/>
    <property type="match status" value="1"/>
</dbReference>